<dbReference type="InterPro" id="IPR011050">
    <property type="entry name" value="Pectin_lyase_fold/virulence"/>
</dbReference>
<gene>
    <name evidence="1" type="ORF">KDA27_15930</name>
</gene>
<evidence type="ECO:0000313" key="2">
    <source>
        <dbReference type="Proteomes" id="UP000739538"/>
    </source>
</evidence>
<name>A0A956SFC2_UNCEI</name>
<dbReference type="InterPro" id="IPR012334">
    <property type="entry name" value="Pectin_lyas_fold"/>
</dbReference>
<reference evidence="1" key="1">
    <citation type="submission" date="2020-04" db="EMBL/GenBank/DDBJ databases">
        <authorList>
            <person name="Zhang T."/>
        </authorList>
    </citation>
    <scope>NUCLEOTIDE SEQUENCE</scope>
    <source>
        <strain evidence="1">HKST-UBA02</strain>
    </source>
</reference>
<accession>A0A956SFC2</accession>
<feature type="non-terminal residue" evidence="1">
    <location>
        <position position="1"/>
    </location>
</feature>
<evidence type="ECO:0000313" key="1">
    <source>
        <dbReference type="EMBL" id="MCA9757294.1"/>
    </source>
</evidence>
<dbReference type="Gene3D" id="2.160.20.10">
    <property type="entry name" value="Single-stranded right-handed beta-helix, Pectin lyase-like"/>
    <property type="match status" value="1"/>
</dbReference>
<comment type="caution">
    <text evidence="1">The sequence shown here is derived from an EMBL/GenBank/DDBJ whole genome shotgun (WGS) entry which is preliminary data.</text>
</comment>
<sequence length="315" mass="34896">TTADGWSDVGAGSDWYANAVGGIFTDRVDYVHIQGNLCEVVNYGVVPRWGEYINLRKNTVRYNCGDGFKIRGPKYAHIANNFLVDFFPVDGVDPYVNHVDMIQVVGANPNGQTQYVKIERNRCFESSDGSRMLEGIFAGIQFSQGDHDPTRFMDIDVFDNIVYMNRFGGIISNAATRMSIYNNTVISANRANESFPSATWIDFLEEETAGVVLDCDIVNNITGGAPVSGDFMGNVTIAGNSRYGRDFTGAGFTNWVVNGPPLDQNVLLLKTSVNKDAGDLGLYAPYDFDHLLRNDGAPDRGAYEWKRFRPTEFPL</sequence>
<dbReference type="AlphaFoldDB" id="A0A956SFC2"/>
<dbReference type="Proteomes" id="UP000739538">
    <property type="component" value="Unassembled WGS sequence"/>
</dbReference>
<organism evidence="1 2">
    <name type="scientific">Eiseniibacteriota bacterium</name>
    <dbReference type="NCBI Taxonomy" id="2212470"/>
    <lineage>
        <taxon>Bacteria</taxon>
        <taxon>Candidatus Eiseniibacteriota</taxon>
    </lineage>
</organism>
<protein>
    <submittedName>
        <fullName evidence="1">Uncharacterized protein</fullName>
    </submittedName>
</protein>
<dbReference type="EMBL" id="JAGQHS010000092">
    <property type="protein sequence ID" value="MCA9757294.1"/>
    <property type="molecule type" value="Genomic_DNA"/>
</dbReference>
<reference evidence="1" key="2">
    <citation type="journal article" date="2021" name="Microbiome">
        <title>Successional dynamics and alternative stable states in a saline activated sludge microbial community over 9 years.</title>
        <authorList>
            <person name="Wang Y."/>
            <person name="Ye J."/>
            <person name="Ju F."/>
            <person name="Liu L."/>
            <person name="Boyd J.A."/>
            <person name="Deng Y."/>
            <person name="Parks D.H."/>
            <person name="Jiang X."/>
            <person name="Yin X."/>
            <person name="Woodcroft B.J."/>
            <person name="Tyson G.W."/>
            <person name="Hugenholtz P."/>
            <person name="Polz M.F."/>
            <person name="Zhang T."/>
        </authorList>
    </citation>
    <scope>NUCLEOTIDE SEQUENCE</scope>
    <source>
        <strain evidence="1">HKST-UBA02</strain>
    </source>
</reference>
<proteinExistence type="predicted"/>
<dbReference type="SUPFAM" id="SSF51126">
    <property type="entry name" value="Pectin lyase-like"/>
    <property type="match status" value="1"/>
</dbReference>